<keyword evidence="10" id="KW-1185">Reference proteome</keyword>
<dbReference type="InterPro" id="IPR050171">
    <property type="entry name" value="MFS_Transporters"/>
</dbReference>
<comment type="subcellular location">
    <subcellularLocation>
        <location evidence="1">Cell membrane</location>
        <topology evidence="1">Multi-pass membrane protein</topology>
    </subcellularLocation>
</comment>
<dbReference type="PANTHER" id="PTHR23517:SF3">
    <property type="entry name" value="INTEGRAL MEMBRANE TRANSPORT PROTEIN"/>
    <property type="match status" value="1"/>
</dbReference>
<keyword evidence="2" id="KW-0813">Transport</keyword>
<keyword evidence="5 7" id="KW-1133">Transmembrane helix</keyword>
<evidence type="ECO:0000256" key="3">
    <source>
        <dbReference type="ARBA" id="ARBA00022475"/>
    </source>
</evidence>
<feature type="domain" description="Major facilitator superfamily (MFS) profile" evidence="8">
    <location>
        <begin position="1"/>
        <end position="203"/>
    </location>
</feature>
<feature type="transmembrane region" description="Helical" evidence="7">
    <location>
        <begin position="181"/>
        <end position="199"/>
    </location>
</feature>
<dbReference type="GO" id="GO:0022857">
    <property type="term" value="F:transmembrane transporter activity"/>
    <property type="evidence" value="ECO:0007669"/>
    <property type="project" value="InterPro"/>
</dbReference>
<dbReference type="Pfam" id="PF07690">
    <property type="entry name" value="MFS_1"/>
    <property type="match status" value="1"/>
</dbReference>
<evidence type="ECO:0000256" key="5">
    <source>
        <dbReference type="ARBA" id="ARBA00022989"/>
    </source>
</evidence>
<dbReference type="AlphaFoldDB" id="I5C5H8"/>
<evidence type="ECO:0000256" key="6">
    <source>
        <dbReference type="ARBA" id="ARBA00023136"/>
    </source>
</evidence>
<evidence type="ECO:0000313" key="10">
    <source>
        <dbReference type="Proteomes" id="UP000005551"/>
    </source>
</evidence>
<keyword evidence="6 7" id="KW-0472">Membrane</keyword>
<name>I5C5H8_9BACT</name>
<sequence>MSVLKSNTSNKITLGLRENWQQFALLVLVNAFVGGMIGMERSILPEFASVRFGLVSTSVMLTFILAFGISKAIANYYTGRLAQRLGRKKLLVVGWIIALPVPMLLLVAPTWNWVIAANILLGISQGLTWSAAVIMKIDLVGQKNRGFAMGINEFAGYFAVGLIAFLTGLVASNFGVHPYPFYLGIGISLLGLFFSVFFVKDTIQHMQAESSAPELSTQAIFPNIFLATTFSNKTLSTVTQAGLINNLNDGMIWGLLPVLLLQNQFSTADAAILTALYPTVWGLGQLFTGKLADVLAKKPLLVMGNAGARGGHHRHYHLDFLYRDRADGCGTWLGYRTGLSDILGHYSQRHTP</sequence>
<protein>
    <submittedName>
        <fullName evidence="9">Major facilitator superfamily mfs_1</fullName>
    </submittedName>
</protein>
<proteinExistence type="predicted"/>
<evidence type="ECO:0000313" key="9">
    <source>
        <dbReference type="EMBL" id="EIM77080.1"/>
    </source>
</evidence>
<reference evidence="9 10" key="1">
    <citation type="submission" date="2012-05" db="EMBL/GenBank/DDBJ databases">
        <title>Genome sequence of Nitritalea halalkaliphila LW7.</title>
        <authorList>
            <person name="Jangir P.K."/>
            <person name="Singh A."/>
            <person name="Shivaji S."/>
            <person name="Sharma R."/>
        </authorList>
    </citation>
    <scope>NUCLEOTIDE SEQUENCE [LARGE SCALE GENOMIC DNA]</scope>
    <source>
        <strain evidence="9 10">LW7</strain>
    </source>
</reference>
<evidence type="ECO:0000256" key="7">
    <source>
        <dbReference type="SAM" id="Phobius"/>
    </source>
</evidence>
<evidence type="ECO:0000259" key="8">
    <source>
        <dbReference type="PROSITE" id="PS50850"/>
    </source>
</evidence>
<comment type="caution">
    <text evidence="9">The sequence shown here is derived from an EMBL/GenBank/DDBJ whole genome shotgun (WGS) entry which is preliminary data.</text>
</comment>
<dbReference type="PATRIC" id="fig|1189621.3.peg.1497"/>
<feature type="transmembrane region" description="Helical" evidence="7">
    <location>
        <begin position="50"/>
        <end position="69"/>
    </location>
</feature>
<keyword evidence="4 7" id="KW-0812">Transmembrane</keyword>
<keyword evidence="3" id="KW-1003">Cell membrane</keyword>
<evidence type="ECO:0000256" key="4">
    <source>
        <dbReference type="ARBA" id="ARBA00022692"/>
    </source>
</evidence>
<accession>I5C5H8</accession>
<evidence type="ECO:0000256" key="1">
    <source>
        <dbReference type="ARBA" id="ARBA00004651"/>
    </source>
</evidence>
<dbReference type="SUPFAM" id="SSF103473">
    <property type="entry name" value="MFS general substrate transporter"/>
    <property type="match status" value="1"/>
</dbReference>
<feature type="transmembrane region" description="Helical" evidence="7">
    <location>
        <begin position="113"/>
        <end position="134"/>
    </location>
</feature>
<feature type="transmembrane region" description="Helical" evidence="7">
    <location>
        <begin position="90"/>
        <end position="107"/>
    </location>
</feature>
<dbReference type="STRING" id="1189621.A3SI_07179"/>
<dbReference type="GO" id="GO:0005886">
    <property type="term" value="C:plasma membrane"/>
    <property type="evidence" value="ECO:0007669"/>
    <property type="project" value="UniProtKB-SubCell"/>
</dbReference>
<dbReference type="PANTHER" id="PTHR23517">
    <property type="entry name" value="RESISTANCE PROTEIN MDTM, PUTATIVE-RELATED-RELATED"/>
    <property type="match status" value="1"/>
</dbReference>
<organism evidence="9 10">
    <name type="scientific">Nitritalea halalkaliphila LW7</name>
    <dbReference type="NCBI Taxonomy" id="1189621"/>
    <lineage>
        <taxon>Bacteria</taxon>
        <taxon>Pseudomonadati</taxon>
        <taxon>Bacteroidota</taxon>
        <taxon>Cytophagia</taxon>
        <taxon>Cytophagales</taxon>
        <taxon>Cyclobacteriaceae</taxon>
        <taxon>Nitritalea</taxon>
    </lineage>
</organism>
<dbReference type="InterPro" id="IPR020846">
    <property type="entry name" value="MFS_dom"/>
</dbReference>
<dbReference type="EMBL" id="AJYA01000016">
    <property type="protein sequence ID" value="EIM77080.1"/>
    <property type="molecule type" value="Genomic_DNA"/>
</dbReference>
<feature type="transmembrane region" description="Helical" evidence="7">
    <location>
        <begin position="154"/>
        <end position="175"/>
    </location>
</feature>
<dbReference type="InterPro" id="IPR036259">
    <property type="entry name" value="MFS_trans_sf"/>
</dbReference>
<gene>
    <name evidence="9" type="ORF">A3SI_07179</name>
</gene>
<dbReference type="RefSeq" id="WP_009054299.1">
    <property type="nucleotide sequence ID" value="NZ_AJYA01000016.1"/>
</dbReference>
<dbReference type="InterPro" id="IPR011701">
    <property type="entry name" value="MFS"/>
</dbReference>
<evidence type="ECO:0000256" key="2">
    <source>
        <dbReference type="ARBA" id="ARBA00022448"/>
    </source>
</evidence>
<dbReference type="Proteomes" id="UP000005551">
    <property type="component" value="Unassembled WGS sequence"/>
</dbReference>
<feature type="transmembrane region" description="Helical" evidence="7">
    <location>
        <begin position="20"/>
        <end position="38"/>
    </location>
</feature>
<dbReference type="Gene3D" id="1.20.1250.20">
    <property type="entry name" value="MFS general substrate transporter like domains"/>
    <property type="match status" value="2"/>
</dbReference>
<dbReference type="PROSITE" id="PS50850">
    <property type="entry name" value="MFS"/>
    <property type="match status" value="1"/>
</dbReference>